<reference evidence="2 3" key="1">
    <citation type="journal article" date="2013" name="Stand. Genomic Sci.">
        <title>Genomic Encyclopedia of Type Strains, Phase I: The one thousand microbial genomes (KMG-I) project.</title>
        <authorList>
            <person name="Kyrpides N.C."/>
            <person name="Woyke T."/>
            <person name="Eisen J.A."/>
            <person name="Garrity G."/>
            <person name="Lilburn T.G."/>
            <person name="Beck B.J."/>
            <person name="Whitman W.B."/>
            <person name="Hugenholtz P."/>
            <person name="Klenk H.P."/>
        </authorList>
    </citation>
    <scope>NUCLEOTIDE SEQUENCE [LARGE SCALE GENOMIC DNA]</scope>
    <source>
        <strain evidence="2 3">DSM 45044</strain>
    </source>
</reference>
<dbReference type="RefSeq" id="WP_147141842.1">
    <property type="nucleotide sequence ID" value="NZ_BAABIJ010000003.1"/>
</dbReference>
<dbReference type="InterPro" id="IPR034660">
    <property type="entry name" value="DinB/YfiT-like"/>
</dbReference>
<comment type="caution">
    <text evidence="2">The sequence shown here is derived from an EMBL/GenBank/DDBJ whole genome shotgun (WGS) entry which is preliminary data.</text>
</comment>
<organism evidence="2 3">
    <name type="scientific">Stackebrandtia albiflava</name>
    <dbReference type="NCBI Taxonomy" id="406432"/>
    <lineage>
        <taxon>Bacteria</taxon>
        <taxon>Bacillati</taxon>
        <taxon>Actinomycetota</taxon>
        <taxon>Actinomycetes</taxon>
        <taxon>Glycomycetales</taxon>
        <taxon>Glycomycetaceae</taxon>
        <taxon>Stackebrandtia</taxon>
    </lineage>
</organism>
<sequence length="176" mass="19761">MNDVVPRLAPLMAQLDISLSMALERMAGMTDDEYRWLPEPDAATVVRGENGRLRPAPVPDDAPRTRSIILLTGHLYGMAKLRAAYTVGECRLTYDDLDWPETAASAAPALTESWAEWRDAVTALRDDELDVVGRCAFPWGLDPTLPVLDIVWWMNRELIHHTAEIAFVRDLYARTA</sequence>
<accession>A0A562UYT1</accession>
<dbReference type="Gene3D" id="1.20.120.450">
    <property type="entry name" value="dinb family like domain"/>
    <property type="match status" value="1"/>
</dbReference>
<dbReference type="EMBL" id="VLLL01000007">
    <property type="protein sequence ID" value="TWJ10801.1"/>
    <property type="molecule type" value="Genomic_DNA"/>
</dbReference>
<name>A0A562UYT1_9ACTN</name>
<proteinExistence type="predicted"/>
<evidence type="ECO:0000259" key="1">
    <source>
        <dbReference type="Pfam" id="PF12867"/>
    </source>
</evidence>
<protein>
    <submittedName>
        <fullName evidence="2">DinB family protein</fullName>
    </submittedName>
</protein>
<dbReference type="Pfam" id="PF12867">
    <property type="entry name" value="DinB_2"/>
    <property type="match status" value="1"/>
</dbReference>
<evidence type="ECO:0000313" key="3">
    <source>
        <dbReference type="Proteomes" id="UP000321617"/>
    </source>
</evidence>
<keyword evidence="3" id="KW-1185">Reference proteome</keyword>
<dbReference type="Proteomes" id="UP000321617">
    <property type="component" value="Unassembled WGS sequence"/>
</dbReference>
<gene>
    <name evidence="2" type="ORF">LX16_4225</name>
</gene>
<evidence type="ECO:0000313" key="2">
    <source>
        <dbReference type="EMBL" id="TWJ10801.1"/>
    </source>
</evidence>
<dbReference type="SUPFAM" id="SSF109854">
    <property type="entry name" value="DinB/YfiT-like putative metalloenzymes"/>
    <property type="match status" value="1"/>
</dbReference>
<dbReference type="AlphaFoldDB" id="A0A562UYT1"/>
<feature type="domain" description="DinB-like" evidence="1">
    <location>
        <begin position="14"/>
        <end position="165"/>
    </location>
</feature>
<dbReference type="OrthoDB" id="5022306at2"/>
<dbReference type="InterPro" id="IPR024775">
    <property type="entry name" value="DinB-like"/>
</dbReference>